<feature type="region of interest" description="Disordered" evidence="1">
    <location>
        <begin position="131"/>
        <end position="213"/>
    </location>
</feature>
<reference evidence="2 3" key="1">
    <citation type="submission" date="2017-11" db="EMBL/GenBank/DDBJ databases">
        <title>Comparative genomics of Botrytis spp.</title>
        <authorList>
            <person name="Valero-Jimenez C.A."/>
            <person name="Tapia P."/>
            <person name="Veloso J."/>
            <person name="Silva-Moreno E."/>
            <person name="Staats M."/>
            <person name="Valdes J.H."/>
            <person name="Van Kan J.A.L."/>
        </authorList>
    </citation>
    <scope>NUCLEOTIDE SEQUENCE [LARGE SCALE GENOMIC DNA]</scope>
    <source>
        <strain evidence="2 3">MUCL2830</strain>
    </source>
</reference>
<feature type="region of interest" description="Disordered" evidence="1">
    <location>
        <begin position="228"/>
        <end position="348"/>
    </location>
</feature>
<feature type="compositionally biased region" description="Polar residues" evidence="1">
    <location>
        <begin position="299"/>
        <end position="315"/>
    </location>
</feature>
<feature type="compositionally biased region" description="Polar residues" evidence="1">
    <location>
        <begin position="199"/>
        <end position="213"/>
    </location>
</feature>
<dbReference type="OrthoDB" id="3536698at2759"/>
<evidence type="ECO:0000256" key="1">
    <source>
        <dbReference type="SAM" id="MobiDB-lite"/>
    </source>
</evidence>
<keyword evidence="3" id="KW-1185">Reference proteome</keyword>
<dbReference type="Proteomes" id="UP000297299">
    <property type="component" value="Unassembled WGS sequence"/>
</dbReference>
<proteinExistence type="predicted"/>
<evidence type="ECO:0000313" key="3">
    <source>
        <dbReference type="Proteomes" id="UP000297299"/>
    </source>
</evidence>
<organism evidence="2 3">
    <name type="scientific">Botryotinia calthae</name>
    <dbReference type="NCBI Taxonomy" id="38488"/>
    <lineage>
        <taxon>Eukaryota</taxon>
        <taxon>Fungi</taxon>
        <taxon>Dikarya</taxon>
        <taxon>Ascomycota</taxon>
        <taxon>Pezizomycotina</taxon>
        <taxon>Leotiomycetes</taxon>
        <taxon>Helotiales</taxon>
        <taxon>Sclerotiniaceae</taxon>
        <taxon>Botryotinia</taxon>
    </lineage>
</organism>
<protein>
    <submittedName>
        <fullName evidence="2">Uncharacterized protein</fullName>
    </submittedName>
</protein>
<sequence>MSSSPSFSKMRGIVMIRGQKYVKILDGVDIKDPEAIRRVVTQAVTLPPIDEVARQGIKACISGPVSSLLGTSILQPTRVEQQAAIDIQKLWKRGKRYQVHIKRLIQDCDVTKADFLVVKGVKSAQKYCLQTQEEERRNEEYRDRPKPDANEYQDLPDDEDVQKSPQAPNDAYKQEKRKFAGHLRETTLPNKKQKRKQSVVEQSPTKETSTEMQNFEMQENRNEFMPINEPDKDGINNSKKQAGKPKNTPGTRMLSSLRDHNAVGITKSPDKPAIRLTRNSRTRSENGGIDSNEIVQPPQVISSQIDSHESQNSINALPKELTDYNKPGGEETPAIGRMRQRKPVKQQQQLILDEENNAYISEPRITGYIKKGGHGGARSGPSWEKSRIEKEKGAHLSNRESQEDQLGSESHPIGIEESSDNETVVHGQLDIQKEDVEMEAMQ</sequence>
<name>A0A4Y8CHU1_9HELO</name>
<feature type="compositionally biased region" description="Basic and acidic residues" evidence="1">
    <location>
        <begin position="172"/>
        <end position="185"/>
    </location>
</feature>
<feature type="region of interest" description="Disordered" evidence="1">
    <location>
        <begin position="367"/>
        <end position="442"/>
    </location>
</feature>
<gene>
    <name evidence="2" type="ORF">BOTCAL_0821g00010</name>
</gene>
<accession>A0A4Y8CHU1</accession>
<feature type="compositionally biased region" description="Basic and acidic residues" evidence="1">
    <location>
        <begin position="384"/>
        <end position="402"/>
    </location>
</feature>
<evidence type="ECO:0000313" key="2">
    <source>
        <dbReference type="EMBL" id="TEY31135.1"/>
    </source>
</evidence>
<comment type="caution">
    <text evidence="2">The sequence shown here is derived from an EMBL/GenBank/DDBJ whole genome shotgun (WGS) entry which is preliminary data.</text>
</comment>
<dbReference type="EMBL" id="PHWZ01000817">
    <property type="protein sequence ID" value="TEY31135.1"/>
    <property type="molecule type" value="Genomic_DNA"/>
</dbReference>
<dbReference type="AlphaFoldDB" id="A0A4Y8CHU1"/>
<feature type="compositionally biased region" description="Basic and acidic residues" evidence="1">
    <location>
        <begin position="133"/>
        <end position="149"/>
    </location>
</feature>